<dbReference type="CDD" id="cd00141">
    <property type="entry name" value="NT_POLXc"/>
    <property type="match status" value="1"/>
</dbReference>
<dbReference type="AlphaFoldDB" id="M0MEN3"/>
<dbReference type="OrthoDB" id="8999at2157"/>
<dbReference type="Gene3D" id="1.10.150.20">
    <property type="entry name" value="5' to 3' exonuclease, C-terminal subdomain"/>
    <property type="match status" value="1"/>
</dbReference>
<comment type="caution">
    <text evidence="13">The sequence shown here is derived from an EMBL/GenBank/DDBJ whole genome shotgun (WGS) entry which is preliminary data.</text>
</comment>
<dbReference type="EC" id="2.7.7.7" evidence="2"/>
<dbReference type="InterPro" id="IPR047967">
    <property type="entry name" value="PolX_PHP"/>
</dbReference>
<dbReference type="SUPFAM" id="SSF81301">
    <property type="entry name" value="Nucleotidyltransferase"/>
    <property type="match status" value="1"/>
</dbReference>
<dbReference type="Gene3D" id="3.30.210.10">
    <property type="entry name" value="DNA polymerase, thumb domain"/>
    <property type="match status" value="1"/>
</dbReference>
<dbReference type="STRING" id="1227455.C449_11843"/>
<proteinExistence type="predicted"/>
<dbReference type="GO" id="GO:0042578">
    <property type="term" value="F:phosphoric ester hydrolase activity"/>
    <property type="evidence" value="ECO:0007669"/>
    <property type="project" value="TreeGrafter"/>
</dbReference>
<dbReference type="Pfam" id="PF14791">
    <property type="entry name" value="DNA_pol_B_thumb"/>
    <property type="match status" value="1"/>
</dbReference>
<dbReference type="EMBL" id="AOMD01000025">
    <property type="protein sequence ID" value="EMA44217.1"/>
    <property type="molecule type" value="Genomic_DNA"/>
</dbReference>
<dbReference type="SUPFAM" id="SSF47802">
    <property type="entry name" value="DNA polymerase beta, N-terminal domain-like"/>
    <property type="match status" value="1"/>
</dbReference>
<evidence type="ECO:0000256" key="2">
    <source>
        <dbReference type="ARBA" id="ARBA00012417"/>
    </source>
</evidence>
<dbReference type="Proteomes" id="UP000011669">
    <property type="component" value="Unassembled WGS sequence"/>
</dbReference>
<dbReference type="GO" id="GO:0006281">
    <property type="term" value="P:DNA repair"/>
    <property type="evidence" value="ECO:0007669"/>
    <property type="project" value="InterPro"/>
</dbReference>
<dbReference type="InterPro" id="IPR037160">
    <property type="entry name" value="DNA_Pol_thumb_sf"/>
</dbReference>
<name>M0MEN3_9EURY</name>
<dbReference type="GO" id="GO:0008270">
    <property type="term" value="F:zinc ion binding"/>
    <property type="evidence" value="ECO:0007669"/>
    <property type="project" value="TreeGrafter"/>
</dbReference>
<keyword evidence="4" id="KW-0808">Transferase</keyword>
<evidence type="ECO:0000256" key="5">
    <source>
        <dbReference type="ARBA" id="ARBA00022695"/>
    </source>
</evidence>
<dbReference type="InterPro" id="IPR016195">
    <property type="entry name" value="Pol/histidinol_Pase-like"/>
</dbReference>
<dbReference type="RefSeq" id="WP_006078230.1">
    <property type="nucleotide sequence ID" value="NZ_AOMD01000025.1"/>
</dbReference>
<dbReference type="Pfam" id="PF02811">
    <property type="entry name" value="PHP"/>
    <property type="match status" value="1"/>
</dbReference>
<evidence type="ECO:0000259" key="11">
    <source>
        <dbReference type="SMART" id="SM00481"/>
    </source>
</evidence>
<dbReference type="InParanoid" id="M0MEN3"/>
<evidence type="ECO:0000256" key="4">
    <source>
        <dbReference type="ARBA" id="ARBA00022679"/>
    </source>
</evidence>
<feature type="domain" description="DNA-directed DNA polymerase X" evidence="12">
    <location>
        <begin position="1"/>
        <end position="343"/>
    </location>
</feature>
<dbReference type="InterPro" id="IPR029398">
    <property type="entry name" value="PolB_thumb"/>
</dbReference>
<organism evidence="13 14">
    <name type="scientific">Halococcus saccharolyticus DSM 5350</name>
    <dbReference type="NCBI Taxonomy" id="1227455"/>
    <lineage>
        <taxon>Archaea</taxon>
        <taxon>Methanobacteriati</taxon>
        <taxon>Methanobacteriota</taxon>
        <taxon>Stenosarchaea group</taxon>
        <taxon>Halobacteria</taxon>
        <taxon>Halobacteriales</taxon>
        <taxon>Halococcaceae</taxon>
        <taxon>Halococcus</taxon>
    </lineage>
</organism>
<dbReference type="PANTHER" id="PTHR36928:SF1">
    <property type="entry name" value="PHOSPHATASE YCDX-RELATED"/>
    <property type="match status" value="1"/>
</dbReference>
<evidence type="ECO:0000313" key="13">
    <source>
        <dbReference type="EMBL" id="EMA44217.1"/>
    </source>
</evidence>
<dbReference type="InterPro" id="IPR022311">
    <property type="entry name" value="PolX-like"/>
</dbReference>
<gene>
    <name evidence="13" type="ORF">C449_11843</name>
</gene>
<dbReference type="Gene3D" id="3.30.460.10">
    <property type="entry name" value="Beta Polymerase, domain 2"/>
    <property type="match status" value="1"/>
</dbReference>
<evidence type="ECO:0000256" key="9">
    <source>
        <dbReference type="SAM" id="MobiDB-lite"/>
    </source>
</evidence>
<dbReference type="SUPFAM" id="SSF89550">
    <property type="entry name" value="PHP domain-like"/>
    <property type="match status" value="1"/>
</dbReference>
<feature type="domain" description="Polymerase/histidinol phosphatase N-terminal" evidence="11">
    <location>
        <begin position="367"/>
        <end position="449"/>
    </location>
</feature>
<evidence type="ECO:0000256" key="8">
    <source>
        <dbReference type="ARBA" id="ARBA00049244"/>
    </source>
</evidence>
<dbReference type="PATRIC" id="fig|1227455.4.peg.2428"/>
<evidence type="ECO:0000313" key="14">
    <source>
        <dbReference type="Proteomes" id="UP000011669"/>
    </source>
</evidence>
<evidence type="ECO:0000256" key="7">
    <source>
        <dbReference type="ARBA" id="ARBA00022932"/>
    </source>
</evidence>
<keyword evidence="7" id="KW-0239">DNA-directed DNA polymerase</keyword>
<dbReference type="InterPro" id="IPR043519">
    <property type="entry name" value="NT_sf"/>
</dbReference>
<accession>M0MEN3</accession>
<comment type="cofactor">
    <cofactor evidence="1">
        <name>Mg(2+)</name>
        <dbReference type="ChEBI" id="CHEBI:18420"/>
    </cofactor>
</comment>
<dbReference type="PIRSF" id="PIRSF005047">
    <property type="entry name" value="UCP005047_YshC"/>
    <property type="match status" value="1"/>
</dbReference>
<dbReference type="SMART" id="SM00278">
    <property type="entry name" value="HhH1"/>
    <property type="match status" value="3"/>
</dbReference>
<keyword evidence="6" id="KW-0235">DNA replication</keyword>
<dbReference type="InterPro" id="IPR003141">
    <property type="entry name" value="Pol/His_phosphatase_N"/>
</dbReference>
<dbReference type="Pfam" id="PF14520">
    <property type="entry name" value="HHH_5"/>
    <property type="match status" value="1"/>
</dbReference>
<dbReference type="InterPro" id="IPR010996">
    <property type="entry name" value="HHH_MUS81"/>
</dbReference>
<dbReference type="PANTHER" id="PTHR36928">
    <property type="entry name" value="PHOSPHATASE YCDX-RELATED"/>
    <property type="match status" value="1"/>
</dbReference>
<feature type="compositionally biased region" description="Acidic residues" evidence="9">
    <location>
        <begin position="297"/>
        <end position="311"/>
    </location>
</feature>
<dbReference type="Pfam" id="PF14716">
    <property type="entry name" value="HHH_8"/>
    <property type="match status" value="1"/>
</dbReference>
<evidence type="ECO:0000259" key="10">
    <source>
        <dbReference type="SMART" id="SM00278"/>
    </source>
</evidence>
<keyword evidence="5" id="KW-0548">Nucleotidyltransferase</keyword>
<feature type="domain" description="Helix-hairpin-helix DNA-binding motif class 1" evidence="10">
    <location>
        <begin position="128"/>
        <end position="147"/>
    </location>
</feature>
<dbReference type="InterPro" id="IPR003583">
    <property type="entry name" value="Hlx-hairpin-Hlx_DNA-bd_motif"/>
</dbReference>
<dbReference type="GO" id="GO:0003887">
    <property type="term" value="F:DNA-directed DNA polymerase activity"/>
    <property type="evidence" value="ECO:0007669"/>
    <property type="project" value="UniProtKB-KW"/>
</dbReference>
<keyword evidence="3" id="KW-0237">DNA synthesis</keyword>
<sequence length="599" mass="63999">MSRNDELADRFEEFADRLEATGVEYKPQSYRRAAENVRAYPESVESLVADGGDGVEAIEGVGEALAAKIVEYVETGAIEELEELRTELPVDMATLTSVEGVGPKTVGTLYDELGVEDLDDLETVAREEKIREISGFGATSEENILAGIEFARQANERSLLGDARPLGEALMEYVAGGADGAVERCELGGSLRRWRETIGDVDLLVASDDPGSVVERFTDWDRADAVIEAGTSKASLRANGVRMDLRVVVPKEFGSALQYFTGSRDHNIGVRNRAIERDLKVNEYGVFDVSELGSDGSSDESDGVSDVDDPESGQRVGERVAGETEAGMYEAVDLPPIPPELREDSGEIDAAAAGDLPVLVELDAVRGDLHVHTDWSDGKHSIEEMIADAAEFGHEYVCITDHASGPGIVADTGLADDDLREQRGAIEDATAAVDADIDVLCGVEANIDADGGVSVGDEVLDDLDLVVASPHSGLDGDGTDRLVTAIEHPHVDVIGHPTGRYLNRRPGLDLDFERVAHAAAEHGVALEVNANPHRLDLSGGAVRTAIEAGATITVDTDAHRPASYELLRYGVHTARRGWAEVDDVLNARDAAGLRAFLAD</sequence>
<dbReference type="InterPro" id="IPR027421">
    <property type="entry name" value="DNA_pol_lamdba_lyase_dom_sf"/>
</dbReference>
<evidence type="ECO:0000256" key="1">
    <source>
        <dbReference type="ARBA" id="ARBA00001946"/>
    </source>
</evidence>
<dbReference type="InterPro" id="IPR050243">
    <property type="entry name" value="PHP_phosphatase"/>
</dbReference>
<dbReference type="Gene3D" id="1.10.150.110">
    <property type="entry name" value="DNA polymerase beta, N-terminal domain-like"/>
    <property type="match status" value="1"/>
</dbReference>
<dbReference type="InterPro" id="IPR002054">
    <property type="entry name" value="DNA-dir_DNA_pol_X"/>
</dbReference>
<feature type="domain" description="Helix-hairpin-helix DNA-binding motif class 1" evidence="10">
    <location>
        <begin position="53"/>
        <end position="72"/>
    </location>
</feature>
<protein>
    <recommendedName>
        <fullName evidence="2">DNA-directed DNA polymerase</fullName>
        <ecNumber evidence="2">2.7.7.7</ecNumber>
    </recommendedName>
</protein>
<dbReference type="SMART" id="SM00481">
    <property type="entry name" value="POLIIIAc"/>
    <property type="match status" value="1"/>
</dbReference>
<dbReference type="CDD" id="cd07436">
    <property type="entry name" value="PHP_PolX"/>
    <property type="match status" value="1"/>
</dbReference>
<comment type="catalytic activity">
    <reaction evidence="8">
        <text>DNA(n) + a 2'-deoxyribonucleoside 5'-triphosphate = DNA(n+1) + diphosphate</text>
        <dbReference type="Rhea" id="RHEA:22508"/>
        <dbReference type="Rhea" id="RHEA-COMP:17339"/>
        <dbReference type="Rhea" id="RHEA-COMP:17340"/>
        <dbReference type="ChEBI" id="CHEBI:33019"/>
        <dbReference type="ChEBI" id="CHEBI:61560"/>
        <dbReference type="ChEBI" id="CHEBI:173112"/>
        <dbReference type="EC" id="2.7.7.7"/>
    </reaction>
</comment>
<evidence type="ECO:0000256" key="6">
    <source>
        <dbReference type="ARBA" id="ARBA00022705"/>
    </source>
</evidence>
<feature type="region of interest" description="Disordered" evidence="9">
    <location>
        <begin position="290"/>
        <end position="320"/>
    </location>
</feature>
<dbReference type="GO" id="GO:0003677">
    <property type="term" value="F:DNA binding"/>
    <property type="evidence" value="ECO:0007669"/>
    <property type="project" value="InterPro"/>
</dbReference>
<evidence type="ECO:0000256" key="3">
    <source>
        <dbReference type="ARBA" id="ARBA00022634"/>
    </source>
</evidence>
<keyword evidence="14" id="KW-1185">Reference proteome</keyword>
<dbReference type="GO" id="GO:0005829">
    <property type="term" value="C:cytosol"/>
    <property type="evidence" value="ECO:0007669"/>
    <property type="project" value="TreeGrafter"/>
</dbReference>
<feature type="domain" description="Helix-hairpin-helix DNA-binding motif class 1" evidence="10">
    <location>
        <begin position="93"/>
        <end position="112"/>
    </location>
</feature>
<reference evidence="13 14" key="1">
    <citation type="journal article" date="2014" name="PLoS Genet.">
        <title>Phylogenetically driven sequencing of extremely halophilic archaea reveals strategies for static and dynamic osmo-response.</title>
        <authorList>
            <person name="Becker E.A."/>
            <person name="Seitzer P.M."/>
            <person name="Tritt A."/>
            <person name="Larsen D."/>
            <person name="Krusor M."/>
            <person name="Yao A.I."/>
            <person name="Wu D."/>
            <person name="Madern D."/>
            <person name="Eisen J.A."/>
            <person name="Darling A.E."/>
            <person name="Facciotti M.T."/>
        </authorList>
    </citation>
    <scope>NUCLEOTIDE SEQUENCE [LARGE SCALE GENOMIC DNA]</scope>
    <source>
        <strain evidence="13 14">DSM 5350</strain>
    </source>
</reference>
<dbReference type="Gene3D" id="3.20.20.140">
    <property type="entry name" value="Metal-dependent hydrolases"/>
    <property type="match status" value="1"/>
</dbReference>
<dbReference type="SMART" id="SM00483">
    <property type="entry name" value="POLXc"/>
    <property type="match status" value="1"/>
</dbReference>
<dbReference type="InterPro" id="IPR004013">
    <property type="entry name" value="PHP_dom"/>
</dbReference>
<evidence type="ECO:0000259" key="12">
    <source>
        <dbReference type="SMART" id="SM00483"/>
    </source>
</evidence>